<accession>A0AAJ1WTC7</accession>
<dbReference type="RefSeq" id="WP_307253209.1">
    <property type="nucleotide sequence ID" value="NZ_JAUSUV010000008.1"/>
</dbReference>
<evidence type="ECO:0008006" key="3">
    <source>
        <dbReference type="Google" id="ProtNLM"/>
    </source>
</evidence>
<dbReference type="Pfam" id="PF13479">
    <property type="entry name" value="AAA_24"/>
    <property type="match status" value="1"/>
</dbReference>
<organism evidence="1 2">
    <name type="scientific">Croceifilum oryzae</name>
    <dbReference type="NCBI Taxonomy" id="1553429"/>
    <lineage>
        <taxon>Bacteria</taxon>
        <taxon>Bacillati</taxon>
        <taxon>Bacillota</taxon>
        <taxon>Bacilli</taxon>
        <taxon>Bacillales</taxon>
        <taxon>Thermoactinomycetaceae</taxon>
        <taxon>Croceifilum</taxon>
    </lineage>
</organism>
<protein>
    <recommendedName>
        <fullName evidence="3">AAA domain-containing protein</fullName>
    </recommendedName>
</protein>
<dbReference type="AlphaFoldDB" id="A0AAJ1WTC7"/>
<sequence length="240" mass="27475">MLSLPTEKKEPKTKLEDYSLLLYGNWKIGKSTFCSQMDSPLFLATEPGLEALSRFEVKVPDWSTFLRCCSLLEKGDHHYKTIIIDTVDNLWKSCSEFVKEQQGIQHESDLGYGKGWQMVKDEFFKAIRKLSLLPYGLVFTSHVEFIEVKTRVSTITKAVPSIPKSGRDMILGMVDLILYAEAVVANGEEIRVLRTQPSENWEGGDRTEHAFHRKLPAALPLSFREFEKAFYNQTEEGEML</sequence>
<name>A0AAJ1WTC7_9BACL</name>
<gene>
    <name evidence="1" type="ORF">J2Z48_002082</name>
</gene>
<dbReference type="Proteomes" id="UP001238450">
    <property type="component" value="Unassembled WGS sequence"/>
</dbReference>
<reference evidence="1 2" key="1">
    <citation type="submission" date="2023-07" db="EMBL/GenBank/DDBJ databases">
        <title>Genomic Encyclopedia of Type Strains, Phase IV (KMG-IV): sequencing the most valuable type-strain genomes for metagenomic binning, comparative biology and taxonomic classification.</title>
        <authorList>
            <person name="Goeker M."/>
        </authorList>
    </citation>
    <scope>NUCLEOTIDE SEQUENCE [LARGE SCALE GENOMIC DNA]</scope>
    <source>
        <strain evidence="1 2">DSM 46876</strain>
    </source>
</reference>
<proteinExistence type="predicted"/>
<dbReference type="EMBL" id="JAUSUV010000008">
    <property type="protein sequence ID" value="MDQ0417898.1"/>
    <property type="molecule type" value="Genomic_DNA"/>
</dbReference>
<comment type="caution">
    <text evidence="1">The sequence shown here is derived from an EMBL/GenBank/DDBJ whole genome shotgun (WGS) entry which is preliminary data.</text>
</comment>
<evidence type="ECO:0000313" key="1">
    <source>
        <dbReference type="EMBL" id="MDQ0417898.1"/>
    </source>
</evidence>
<evidence type="ECO:0000313" key="2">
    <source>
        <dbReference type="Proteomes" id="UP001238450"/>
    </source>
</evidence>
<keyword evidence="2" id="KW-1185">Reference proteome</keyword>